<name>A0AAE9XQ98_9PROT</name>
<dbReference type="InterPro" id="IPR036097">
    <property type="entry name" value="HisK_dim/P_sf"/>
</dbReference>
<dbReference type="SUPFAM" id="SSF55874">
    <property type="entry name" value="ATPase domain of HSP90 chaperone/DNA topoisomerase II/histidine kinase"/>
    <property type="match status" value="1"/>
</dbReference>
<keyword evidence="5" id="KW-0808">Transferase</keyword>
<dbReference type="EMBL" id="CP116805">
    <property type="protein sequence ID" value="WCL54262.1"/>
    <property type="molecule type" value="Genomic_DNA"/>
</dbReference>
<keyword evidence="6" id="KW-0547">Nucleotide-binding</keyword>
<dbReference type="NCBIfam" id="NF033792">
    <property type="entry name" value="ActS_PrrB_HisK"/>
    <property type="match status" value="1"/>
</dbReference>
<dbReference type="InterPro" id="IPR050980">
    <property type="entry name" value="2C_sensor_his_kinase"/>
</dbReference>
<dbReference type="GO" id="GO:0005886">
    <property type="term" value="C:plasma membrane"/>
    <property type="evidence" value="ECO:0007669"/>
    <property type="project" value="UniProtKB-SubCell"/>
</dbReference>
<dbReference type="CDD" id="cd00082">
    <property type="entry name" value="HisKA"/>
    <property type="match status" value="1"/>
</dbReference>
<dbReference type="GO" id="GO:0000155">
    <property type="term" value="F:phosphorelay sensor kinase activity"/>
    <property type="evidence" value="ECO:0007669"/>
    <property type="project" value="InterPro"/>
</dbReference>
<dbReference type="Gene3D" id="3.30.565.10">
    <property type="entry name" value="Histidine kinase-like ATPase, C-terminal domain"/>
    <property type="match status" value="1"/>
</dbReference>
<proteinExistence type="predicted"/>
<dbReference type="InterPro" id="IPR003594">
    <property type="entry name" value="HATPase_dom"/>
</dbReference>
<feature type="transmembrane region" description="Helical" evidence="9">
    <location>
        <begin position="29"/>
        <end position="48"/>
    </location>
</feature>
<dbReference type="KEGG" id="gso:PH603_00625"/>
<dbReference type="GO" id="GO:0005524">
    <property type="term" value="F:ATP binding"/>
    <property type="evidence" value="ECO:0007669"/>
    <property type="project" value="UniProtKB-KW"/>
</dbReference>
<dbReference type="EC" id="2.7.13.3" evidence="3"/>
<dbReference type="RefSeq" id="WP_289503981.1">
    <property type="nucleotide sequence ID" value="NZ_CP116805.1"/>
</dbReference>
<comment type="catalytic activity">
    <reaction evidence="1">
        <text>ATP + protein L-histidine = ADP + protein N-phospho-L-histidine.</text>
        <dbReference type="EC" id="2.7.13.3"/>
    </reaction>
</comment>
<dbReference type="SMART" id="SM00388">
    <property type="entry name" value="HisKA"/>
    <property type="match status" value="1"/>
</dbReference>
<evidence type="ECO:0000259" key="10">
    <source>
        <dbReference type="PROSITE" id="PS50109"/>
    </source>
</evidence>
<dbReference type="InterPro" id="IPR003661">
    <property type="entry name" value="HisK_dim/P_dom"/>
</dbReference>
<evidence type="ECO:0000313" key="11">
    <source>
        <dbReference type="EMBL" id="WCL54262.1"/>
    </source>
</evidence>
<dbReference type="PANTHER" id="PTHR44936:SF10">
    <property type="entry name" value="SENSOR PROTEIN RSTB"/>
    <property type="match status" value="1"/>
</dbReference>
<evidence type="ECO:0000256" key="3">
    <source>
        <dbReference type="ARBA" id="ARBA00012438"/>
    </source>
</evidence>
<protein>
    <recommendedName>
        <fullName evidence="3">histidine kinase</fullName>
        <ecNumber evidence="3">2.7.13.3</ecNumber>
    </recommendedName>
</protein>
<evidence type="ECO:0000256" key="2">
    <source>
        <dbReference type="ARBA" id="ARBA00004651"/>
    </source>
</evidence>
<evidence type="ECO:0000256" key="8">
    <source>
        <dbReference type="ARBA" id="ARBA00022840"/>
    </source>
</evidence>
<dbReference type="SMART" id="SM00387">
    <property type="entry name" value="HATPase_c"/>
    <property type="match status" value="1"/>
</dbReference>
<dbReference type="PANTHER" id="PTHR44936">
    <property type="entry name" value="SENSOR PROTEIN CREC"/>
    <property type="match status" value="1"/>
</dbReference>
<feature type="transmembrane region" description="Helical" evidence="9">
    <location>
        <begin position="131"/>
        <end position="152"/>
    </location>
</feature>
<organism evidence="11 12">
    <name type="scientific">Gimibacter soli</name>
    <dbReference type="NCBI Taxonomy" id="3024400"/>
    <lineage>
        <taxon>Bacteria</taxon>
        <taxon>Pseudomonadati</taxon>
        <taxon>Pseudomonadota</taxon>
        <taxon>Alphaproteobacteria</taxon>
        <taxon>Kordiimonadales</taxon>
        <taxon>Temperatibacteraceae</taxon>
        <taxon>Gimibacter</taxon>
    </lineage>
</organism>
<evidence type="ECO:0000256" key="6">
    <source>
        <dbReference type="ARBA" id="ARBA00022741"/>
    </source>
</evidence>
<dbReference type="InterPro" id="IPR005467">
    <property type="entry name" value="His_kinase_dom"/>
</dbReference>
<evidence type="ECO:0000256" key="1">
    <source>
        <dbReference type="ARBA" id="ARBA00000085"/>
    </source>
</evidence>
<keyword evidence="9" id="KW-0812">Transmembrane</keyword>
<keyword evidence="12" id="KW-1185">Reference proteome</keyword>
<accession>A0AAE9XQ98</accession>
<keyword evidence="9" id="KW-0472">Membrane</keyword>
<evidence type="ECO:0000256" key="9">
    <source>
        <dbReference type="SAM" id="Phobius"/>
    </source>
</evidence>
<dbReference type="InterPro" id="IPR047770">
    <property type="entry name" value="RegB"/>
</dbReference>
<dbReference type="Pfam" id="PF02518">
    <property type="entry name" value="HATPase_c"/>
    <property type="match status" value="1"/>
</dbReference>
<keyword evidence="8" id="KW-0067">ATP-binding</keyword>
<keyword evidence="7 11" id="KW-0418">Kinase</keyword>
<reference evidence="11" key="1">
    <citation type="submission" date="2023-01" db="EMBL/GenBank/DDBJ databases">
        <title>The genome sequence of Kordiimonadaceae bacterium 6D33.</title>
        <authorList>
            <person name="Liu Y."/>
        </authorList>
    </citation>
    <scope>NUCLEOTIDE SEQUENCE</scope>
    <source>
        <strain evidence="11">6D33</strain>
    </source>
</reference>
<dbReference type="Gene3D" id="1.10.287.130">
    <property type="match status" value="1"/>
</dbReference>
<feature type="domain" description="Histidine kinase" evidence="10">
    <location>
        <begin position="220"/>
        <end position="426"/>
    </location>
</feature>
<dbReference type="SUPFAM" id="SSF47384">
    <property type="entry name" value="Homodimeric domain of signal transducing histidine kinase"/>
    <property type="match status" value="1"/>
</dbReference>
<evidence type="ECO:0000256" key="5">
    <source>
        <dbReference type="ARBA" id="ARBA00022679"/>
    </source>
</evidence>
<dbReference type="PROSITE" id="PS50109">
    <property type="entry name" value="HIS_KIN"/>
    <property type="match status" value="1"/>
</dbReference>
<evidence type="ECO:0000256" key="7">
    <source>
        <dbReference type="ARBA" id="ARBA00022777"/>
    </source>
</evidence>
<evidence type="ECO:0000256" key="4">
    <source>
        <dbReference type="ARBA" id="ARBA00022475"/>
    </source>
</evidence>
<dbReference type="Proteomes" id="UP001217500">
    <property type="component" value="Chromosome"/>
</dbReference>
<evidence type="ECO:0000313" key="12">
    <source>
        <dbReference type="Proteomes" id="UP001217500"/>
    </source>
</evidence>
<keyword evidence="9" id="KW-1133">Transmembrane helix</keyword>
<gene>
    <name evidence="11" type="ORF">PH603_00625</name>
</gene>
<feature type="transmembrane region" description="Helical" evidence="9">
    <location>
        <begin position="164"/>
        <end position="184"/>
    </location>
</feature>
<feature type="transmembrane region" description="Helical" evidence="9">
    <location>
        <begin position="55"/>
        <end position="74"/>
    </location>
</feature>
<dbReference type="InterPro" id="IPR036890">
    <property type="entry name" value="HATPase_C_sf"/>
</dbReference>
<dbReference type="AlphaFoldDB" id="A0AAE9XQ98"/>
<keyword evidence="4" id="KW-1003">Cell membrane</keyword>
<feature type="transmembrane region" description="Helical" evidence="9">
    <location>
        <begin position="94"/>
        <end position="119"/>
    </location>
</feature>
<sequence>MSAADSSSDSLIAPLSIGGVVRLGSLVQIRWMAVAGQFASILVVNFWLGFNLPLLATLLLIGLSAFVNVAVGVGRDANTRISDGEAALQLGFDLVVLALLLFLTGGLANPFSVLLLAPTSVSASVLRARSTVALLALALAAVTGLAFTPYPLPFGVHGYTLDPLHLAGAWVALSFAMIFLAAYTGHLARESRSRADALAASHIALEREQRLSALGTLAAAAAHELGTPLGTIYLTAHDLKDACPEGNPAHADIELIIAETARCREILAELGASRQGAVDHFAQQSLEAILREAASPHEHRGIRIRFEAVGDVPQMARSAEAIHAFRNIIENATGFATGEVTIRFGSEGGQTLVIIGDDGPGFDPAIVRDLGEPYVTTREIEAGRDGGMGLGLFIARTLLERTGARVSFGTSPEGGAEVGIIWNAPPKTPGEGDT</sequence>
<comment type="subcellular location">
    <subcellularLocation>
        <location evidence="2">Cell membrane</location>
        <topology evidence="2">Multi-pass membrane protein</topology>
    </subcellularLocation>
</comment>